<dbReference type="EMBL" id="JAHKRT010000003">
    <property type="protein sequence ID" value="MBU3077456.1"/>
    <property type="molecule type" value="Genomic_DNA"/>
</dbReference>
<dbReference type="Proteomes" id="UP000776276">
    <property type="component" value="Unassembled WGS sequence"/>
</dbReference>
<protein>
    <submittedName>
        <fullName evidence="2">Trypsin-like peptidase domain-containing protein</fullName>
    </submittedName>
</protein>
<name>A0ABS6BI23_9SPHN</name>
<dbReference type="Pfam" id="PF13365">
    <property type="entry name" value="Trypsin_2"/>
    <property type="match status" value="1"/>
</dbReference>
<sequence>MALIRPGLSLLVALCVTSSPLAASIFYRDDQVPMSRAHGSDYSPFGVVLDMVSLQTGSGTLIGACHVLTVRHFIPTNDQAESRREGWSFRFGAGPARDGRHVERLVQATPVAWGDFDKSKNSFENAANDWMLLRLKDCVGTPELYGHVAVEAVGYAQLAALTDSFTKVGHPGNKPMEAGAWVQLRCRITGQLRNGYDPKEKRSFRSPERLWDDVWATDCPTLKGDSGGAILYRGADNRFRLTCMLITGEYDPTPKPYKDALVNICLSSNAFWGKIQPVLHDAGDD</sequence>
<keyword evidence="3" id="KW-1185">Reference proteome</keyword>
<feature type="chain" id="PRO_5047252023" evidence="1">
    <location>
        <begin position="24"/>
        <end position="285"/>
    </location>
</feature>
<proteinExistence type="predicted"/>
<evidence type="ECO:0000256" key="1">
    <source>
        <dbReference type="SAM" id="SignalP"/>
    </source>
</evidence>
<gene>
    <name evidence="2" type="ORF">KOF26_06195</name>
</gene>
<evidence type="ECO:0000313" key="2">
    <source>
        <dbReference type="EMBL" id="MBU3077456.1"/>
    </source>
</evidence>
<organism evidence="2 3">
    <name type="scientific">Sphingomonas quercus</name>
    <dbReference type="NCBI Taxonomy" id="2842451"/>
    <lineage>
        <taxon>Bacteria</taxon>
        <taxon>Pseudomonadati</taxon>
        <taxon>Pseudomonadota</taxon>
        <taxon>Alphaproteobacteria</taxon>
        <taxon>Sphingomonadales</taxon>
        <taxon>Sphingomonadaceae</taxon>
        <taxon>Sphingomonas</taxon>
    </lineage>
</organism>
<evidence type="ECO:0000313" key="3">
    <source>
        <dbReference type="Proteomes" id="UP000776276"/>
    </source>
</evidence>
<keyword evidence="1" id="KW-0732">Signal</keyword>
<dbReference type="RefSeq" id="WP_216321932.1">
    <property type="nucleotide sequence ID" value="NZ_JAHKRT010000003.1"/>
</dbReference>
<reference evidence="2 3" key="1">
    <citation type="submission" date="2021-06" db="EMBL/GenBank/DDBJ databases">
        <title>Sphingomonas sp. XMGL2, whole genome shotgun sequencing project.</title>
        <authorList>
            <person name="Zhao G."/>
            <person name="Shen L."/>
        </authorList>
    </citation>
    <scope>NUCLEOTIDE SEQUENCE [LARGE SCALE GENOMIC DNA]</scope>
    <source>
        <strain evidence="2 3">XMGL2</strain>
    </source>
</reference>
<feature type="signal peptide" evidence="1">
    <location>
        <begin position="1"/>
        <end position="23"/>
    </location>
</feature>
<comment type="caution">
    <text evidence="2">The sequence shown here is derived from an EMBL/GenBank/DDBJ whole genome shotgun (WGS) entry which is preliminary data.</text>
</comment>
<accession>A0ABS6BI23</accession>